<dbReference type="EMBL" id="HBHU01009788">
    <property type="protein sequence ID" value="CAE0023318.1"/>
    <property type="molecule type" value="Transcribed_RNA"/>
</dbReference>
<name>A0A7S2Z6M0_9CHLO</name>
<sequence length="282" mass="30593">MVFVSAPPASCRPGPRVASTKGTRHALRLRPRLRLRRCSCTSSGYESRQDSEKVINELKEELSALAAENRELREERRQSALDAKQYWDDAMFEEWKKGPRALLAIAYNRVVAGKGKLGSAKSILLSSAGIFFGFLALSTAGQYLVSSSVFAKMHQATGAPFIMGSFGTLSILVFGQAASQNIRFWNVVVGHLIGASCGLMSVKMLGYSSLAKAVAMTTTLAGMLWAGAVHPPGGAIALLICEDRRLQVFGTTYILYPALFGAALLYVAGFLTNRLKHHFQAK</sequence>
<proteinExistence type="predicted"/>
<feature type="transmembrane region" description="Helical" evidence="3">
    <location>
        <begin position="253"/>
        <end position="272"/>
    </location>
</feature>
<protein>
    <recommendedName>
        <fullName evidence="4">HPP transmembrane region domain-containing protein</fullName>
    </recommendedName>
</protein>
<gene>
    <name evidence="5" type="ORF">CLAU1311_LOCUS6395</name>
</gene>
<evidence type="ECO:0000256" key="2">
    <source>
        <dbReference type="SAM" id="MobiDB-lite"/>
    </source>
</evidence>
<dbReference type="Pfam" id="PF04982">
    <property type="entry name" value="TM_HPP"/>
    <property type="match status" value="1"/>
</dbReference>
<keyword evidence="3" id="KW-0812">Transmembrane</keyword>
<keyword evidence="3" id="KW-1133">Transmembrane helix</keyword>
<evidence type="ECO:0000313" key="5">
    <source>
        <dbReference type="EMBL" id="CAE0023318.1"/>
    </source>
</evidence>
<feature type="transmembrane region" description="Helical" evidence="3">
    <location>
        <begin position="222"/>
        <end position="241"/>
    </location>
</feature>
<dbReference type="InterPro" id="IPR058581">
    <property type="entry name" value="TM_HPP"/>
</dbReference>
<feature type="coiled-coil region" evidence="1">
    <location>
        <begin position="48"/>
        <end position="82"/>
    </location>
</feature>
<feature type="transmembrane region" description="Helical" evidence="3">
    <location>
        <begin position="184"/>
        <end position="202"/>
    </location>
</feature>
<keyword evidence="1" id="KW-0175">Coiled coil</keyword>
<dbReference type="AlphaFoldDB" id="A0A7S2Z6M0"/>
<dbReference type="InterPro" id="IPR036259">
    <property type="entry name" value="MFS_trans_sf"/>
</dbReference>
<evidence type="ECO:0000259" key="4">
    <source>
        <dbReference type="Pfam" id="PF04982"/>
    </source>
</evidence>
<feature type="region of interest" description="Disordered" evidence="2">
    <location>
        <begin position="1"/>
        <end position="23"/>
    </location>
</feature>
<feature type="transmembrane region" description="Helical" evidence="3">
    <location>
        <begin position="157"/>
        <end position="177"/>
    </location>
</feature>
<dbReference type="PANTHER" id="PTHR33741:SF5">
    <property type="entry name" value="TRANSMEMBRANE PROTEIN DDB_G0269096-RELATED"/>
    <property type="match status" value="1"/>
</dbReference>
<feature type="domain" description="HPP transmembrane region" evidence="4">
    <location>
        <begin position="119"/>
        <end position="277"/>
    </location>
</feature>
<dbReference type="SUPFAM" id="SSF103473">
    <property type="entry name" value="MFS general substrate transporter"/>
    <property type="match status" value="1"/>
</dbReference>
<keyword evidence="3" id="KW-0472">Membrane</keyword>
<organism evidence="5">
    <name type="scientific">Chloropicon laureae</name>
    <dbReference type="NCBI Taxonomy" id="464258"/>
    <lineage>
        <taxon>Eukaryota</taxon>
        <taxon>Viridiplantae</taxon>
        <taxon>Chlorophyta</taxon>
        <taxon>Chloropicophyceae</taxon>
        <taxon>Chloropicales</taxon>
        <taxon>Chloropicaceae</taxon>
        <taxon>Chloropicon</taxon>
    </lineage>
</organism>
<feature type="transmembrane region" description="Helical" evidence="3">
    <location>
        <begin position="123"/>
        <end position="145"/>
    </location>
</feature>
<evidence type="ECO:0000256" key="3">
    <source>
        <dbReference type="SAM" id="Phobius"/>
    </source>
</evidence>
<dbReference type="PANTHER" id="PTHR33741">
    <property type="entry name" value="TRANSMEMBRANE PROTEIN DDB_G0269096-RELATED"/>
    <property type="match status" value="1"/>
</dbReference>
<reference evidence="5" key="1">
    <citation type="submission" date="2021-01" db="EMBL/GenBank/DDBJ databases">
        <authorList>
            <person name="Corre E."/>
            <person name="Pelletier E."/>
            <person name="Niang G."/>
            <person name="Scheremetjew M."/>
            <person name="Finn R."/>
            <person name="Kale V."/>
            <person name="Holt S."/>
            <person name="Cochrane G."/>
            <person name="Meng A."/>
            <person name="Brown T."/>
            <person name="Cohen L."/>
        </authorList>
    </citation>
    <scope>NUCLEOTIDE SEQUENCE</scope>
    <source>
        <strain evidence="5">RCC856</strain>
    </source>
</reference>
<evidence type="ECO:0000256" key="1">
    <source>
        <dbReference type="SAM" id="Coils"/>
    </source>
</evidence>
<dbReference type="InterPro" id="IPR007065">
    <property type="entry name" value="HPP"/>
</dbReference>
<accession>A0A7S2Z6M0</accession>